<sequence>MSSWFTDTASLASPMLRASSQDSVAGRSIRVFQVLGLFRAEFTRTLQKTSQARNELVCPILIAVVNPPVTFQIRIFCR</sequence>
<proteinExistence type="predicted"/>
<organism evidence="1 2">
    <name type="scientific">Schistosoma margrebowiei</name>
    <dbReference type="NCBI Taxonomy" id="48269"/>
    <lineage>
        <taxon>Eukaryota</taxon>
        <taxon>Metazoa</taxon>
        <taxon>Spiralia</taxon>
        <taxon>Lophotrochozoa</taxon>
        <taxon>Platyhelminthes</taxon>
        <taxon>Trematoda</taxon>
        <taxon>Digenea</taxon>
        <taxon>Strigeidida</taxon>
        <taxon>Schistosomatoidea</taxon>
        <taxon>Schistosomatidae</taxon>
        <taxon>Schistosoma</taxon>
    </lineage>
</organism>
<accession>A0AA84ZEW3</accession>
<name>A0AA84ZEW3_9TREM</name>
<dbReference type="WBParaSite" id="SMRG1_28370.1">
    <property type="protein sequence ID" value="SMRG1_28370.1"/>
    <property type="gene ID" value="SMRG1_28370"/>
</dbReference>
<reference evidence="2" key="1">
    <citation type="submission" date="2023-11" db="UniProtKB">
        <authorList>
            <consortium name="WormBaseParasite"/>
        </authorList>
    </citation>
    <scope>IDENTIFICATION</scope>
</reference>
<dbReference type="Proteomes" id="UP000050790">
    <property type="component" value="Unassembled WGS sequence"/>
</dbReference>
<protein>
    <submittedName>
        <fullName evidence="2">Uncharacterized protein</fullName>
    </submittedName>
</protein>
<dbReference type="AlphaFoldDB" id="A0AA84ZEW3"/>
<evidence type="ECO:0000313" key="1">
    <source>
        <dbReference type="Proteomes" id="UP000050790"/>
    </source>
</evidence>
<evidence type="ECO:0000313" key="2">
    <source>
        <dbReference type="WBParaSite" id="SMRG1_28370.1"/>
    </source>
</evidence>